<reference evidence="2" key="1">
    <citation type="submission" date="2014-09" db="EMBL/GenBank/DDBJ databases">
        <authorList>
            <person name="Sharma Rahul"/>
            <person name="Thines Marco"/>
        </authorList>
    </citation>
    <scope>NUCLEOTIDE SEQUENCE [LARGE SCALE GENOMIC DNA]</scope>
</reference>
<proteinExistence type="predicted"/>
<dbReference type="Proteomes" id="UP000054928">
    <property type="component" value="Unassembled WGS sequence"/>
</dbReference>
<dbReference type="EMBL" id="CCYD01000645">
    <property type="protein sequence ID" value="CEG42925.1"/>
    <property type="molecule type" value="Genomic_DNA"/>
</dbReference>
<evidence type="ECO:0000313" key="1">
    <source>
        <dbReference type="EMBL" id="CEG42925.1"/>
    </source>
</evidence>
<protein>
    <submittedName>
        <fullName evidence="1">Uncharacterized protein</fullName>
    </submittedName>
</protein>
<dbReference type="AlphaFoldDB" id="A0A0P1AND8"/>
<dbReference type="RefSeq" id="XP_024579294.1">
    <property type="nucleotide sequence ID" value="XM_024728859.1"/>
</dbReference>
<dbReference type="GeneID" id="36408215"/>
<keyword evidence="2" id="KW-1185">Reference proteome</keyword>
<accession>A0A0P1AND8</accession>
<sequence length="60" mass="6912">MPITQRRLPLKNISEATVVTQMRSLIMLPMGGVMFSTCKEEIELLDWSPQDDKPYIQDTD</sequence>
<evidence type="ECO:0000313" key="2">
    <source>
        <dbReference type="Proteomes" id="UP000054928"/>
    </source>
</evidence>
<name>A0A0P1AND8_PLAHL</name>
<organism evidence="1 2">
    <name type="scientific">Plasmopara halstedii</name>
    <name type="common">Downy mildew of sunflower</name>
    <dbReference type="NCBI Taxonomy" id="4781"/>
    <lineage>
        <taxon>Eukaryota</taxon>
        <taxon>Sar</taxon>
        <taxon>Stramenopiles</taxon>
        <taxon>Oomycota</taxon>
        <taxon>Peronosporomycetes</taxon>
        <taxon>Peronosporales</taxon>
        <taxon>Peronosporaceae</taxon>
        <taxon>Plasmopara</taxon>
    </lineage>
</organism>